<evidence type="ECO:0000256" key="1">
    <source>
        <dbReference type="ARBA" id="ARBA00023125"/>
    </source>
</evidence>
<dbReference type="InterPro" id="IPR002104">
    <property type="entry name" value="Integrase_catalytic"/>
</dbReference>
<sequence>MKLELENSKNVVFSETEKISKNDLIKIKNQFKLKDESNEERYKKILDSLGILVEGQKVTQTDLQLGLIGLAKQNSELLDLNREVNQQLEIVVSEFNVIKKEREKKIERREKWAKRKRLPKRDPINSETYNLLIKESESPSYIATRTRIALCLLTVTGVRISELLPLKVGQLKTLLEDGWISIDRLKKGPGNHKAFLTREGKKLIKTREKDFELLFLMKNKDSYVFTSDRKPYQMLRRETITMNVNKVMHSVSKNLPDKPNITSYSFRIGYISQLWRDTKDIEFVRQTIGHRSLNSTSG</sequence>
<dbReference type="PANTHER" id="PTHR30349:SF41">
    <property type="entry name" value="INTEGRASE_RECOMBINASE PROTEIN MJ0367-RELATED"/>
    <property type="match status" value="1"/>
</dbReference>
<feature type="domain" description="Tyr recombinase" evidence="3">
    <location>
        <begin position="119"/>
        <end position="298"/>
    </location>
</feature>
<evidence type="ECO:0000256" key="2">
    <source>
        <dbReference type="ARBA" id="ARBA00023172"/>
    </source>
</evidence>
<dbReference type="InterPro" id="IPR050090">
    <property type="entry name" value="Tyrosine_recombinase_XerCD"/>
</dbReference>
<keyword evidence="2" id="KW-0233">DNA recombination</keyword>
<geneLocation type="chloroplast" evidence="4"/>
<dbReference type="AlphaFoldDB" id="A0A2U9NPY7"/>
<reference evidence="4" key="1">
    <citation type="journal article" date="2018" name="Adv. Bot. Res.">
        <title>Evolution of the Plastid Genomes in Diatoms.</title>
        <authorList>
            <person name="Yu M."/>
            <person name="Ashworth M.P."/>
            <person name="Hajrah N.H."/>
            <person name="Khiyami M.A."/>
            <person name="Sabir M.J."/>
            <person name="Alhebshi A.M."/>
            <person name="Al-Malki A.L."/>
            <person name="Sabir J.S.M."/>
            <person name="Theriot E.C."/>
            <person name="Jansen R.K."/>
        </authorList>
    </citation>
    <scope>NUCLEOTIDE SEQUENCE</scope>
</reference>
<dbReference type="RefSeq" id="YP_009496470.1">
    <property type="nucleotide sequence ID" value="NC_037999.1"/>
</dbReference>
<dbReference type="Gene3D" id="1.10.443.10">
    <property type="entry name" value="Intergrase catalytic core"/>
    <property type="match status" value="1"/>
</dbReference>
<dbReference type="PANTHER" id="PTHR30349">
    <property type="entry name" value="PHAGE INTEGRASE-RELATED"/>
    <property type="match status" value="1"/>
</dbReference>
<dbReference type="GeneID" id="36958817"/>
<evidence type="ECO:0000313" key="4">
    <source>
        <dbReference type="EMBL" id="AWT39183.1"/>
    </source>
</evidence>
<dbReference type="InterPro" id="IPR011010">
    <property type="entry name" value="DNA_brk_join_enz"/>
</dbReference>
<keyword evidence="4" id="KW-0934">Plastid</keyword>
<keyword evidence="4" id="KW-0150">Chloroplast</keyword>
<proteinExistence type="predicted"/>
<dbReference type="GO" id="GO:0015074">
    <property type="term" value="P:DNA integration"/>
    <property type="evidence" value="ECO:0007669"/>
    <property type="project" value="InterPro"/>
</dbReference>
<dbReference type="GO" id="GO:0006310">
    <property type="term" value="P:DNA recombination"/>
    <property type="evidence" value="ECO:0007669"/>
    <property type="project" value="UniProtKB-KW"/>
</dbReference>
<dbReference type="CDD" id="cd00397">
    <property type="entry name" value="DNA_BRE_C"/>
    <property type="match status" value="1"/>
</dbReference>
<dbReference type="EMBL" id="MG755798">
    <property type="protein sequence ID" value="AWT39183.1"/>
    <property type="molecule type" value="Genomic_DNA"/>
</dbReference>
<organism evidence="4">
    <name type="scientific">Attheya longicornis</name>
    <dbReference type="NCBI Taxonomy" id="451786"/>
    <lineage>
        <taxon>Eukaryota</taxon>
        <taxon>Sar</taxon>
        <taxon>Stramenopiles</taxon>
        <taxon>Ochrophyta</taxon>
        <taxon>Bacillariophyta</taxon>
        <taxon>Coscinodiscophyceae</taxon>
        <taxon>Chaetocerotophycidae</taxon>
        <taxon>Chaetocerotales</taxon>
        <taxon>Attheyaceae</taxon>
        <taxon>Attheya</taxon>
    </lineage>
</organism>
<dbReference type="InterPro" id="IPR013762">
    <property type="entry name" value="Integrase-like_cat_sf"/>
</dbReference>
<keyword evidence="1" id="KW-0238">DNA-binding</keyword>
<accession>A0A2U9NPY7</accession>
<dbReference type="SUPFAM" id="SSF56349">
    <property type="entry name" value="DNA breaking-rejoining enzymes"/>
    <property type="match status" value="1"/>
</dbReference>
<dbReference type="Pfam" id="PF00589">
    <property type="entry name" value="Phage_integrase"/>
    <property type="match status" value="1"/>
</dbReference>
<protein>
    <submittedName>
        <fullName evidence="4">Putative integrase/recombinase protein</fullName>
    </submittedName>
</protein>
<dbReference type="GO" id="GO:0003677">
    <property type="term" value="F:DNA binding"/>
    <property type="evidence" value="ECO:0007669"/>
    <property type="project" value="UniProtKB-KW"/>
</dbReference>
<gene>
    <name evidence="4" type="primary">tyrC</name>
</gene>
<name>A0A2U9NPY7_9STRA</name>
<dbReference type="PROSITE" id="PS51898">
    <property type="entry name" value="TYR_RECOMBINASE"/>
    <property type="match status" value="1"/>
</dbReference>
<evidence type="ECO:0000259" key="3">
    <source>
        <dbReference type="PROSITE" id="PS51898"/>
    </source>
</evidence>